<reference evidence="1" key="1">
    <citation type="submission" date="2020-05" db="EMBL/GenBank/DDBJ databases">
        <authorList>
            <person name="Chiriac C."/>
            <person name="Salcher M."/>
            <person name="Ghai R."/>
            <person name="Kavagutti S V."/>
        </authorList>
    </citation>
    <scope>NUCLEOTIDE SEQUENCE</scope>
</reference>
<sequence length="92" mass="9191">MALPQVGDGEQLGDGNTNETLVLGRAGSTVQVAGTGGYVGVYGKAPVVRRPYSSAVHATSALAVSASFGATQLAAIQEVQNTLIGLGIYATV</sequence>
<gene>
    <name evidence="2" type="ORF">UFOVP1345_38</name>
    <name evidence="3" type="ORF">UFOVP1542_38</name>
    <name evidence="1" type="ORF">UFOVP920_38</name>
</gene>
<dbReference type="EMBL" id="LR797298">
    <property type="protein sequence ID" value="CAB4200361.1"/>
    <property type="molecule type" value="Genomic_DNA"/>
</dbReference>
<dbReference type="EMBL" id="LR796879">
    <property type="protein sequence ID" value="CAB4171909.1"/>
    <property type="molecule type" value="Genomic_DNA"/>
</dbReference>
<proteinExistence type="predicted"/>
<dbReference type="EMBL" id="LR798390">
    <property type="protein sequence ID" value="CAB5228843.1"/>
    <property type="molecule type" value="Genomic_DNA"/>
</dbReference>
<accession>A0A6J5PJF1</accession>
<evidence type="ECO:0000313" key="3">
    <source>
        <dbReference type="EMBL" id="CAB5228843.1"/>
    </source>
</evidence>
<organism evidence="1">
    <name type="scientific">uncultured Caudovirales phage</name>
    <dbReference type="NCBI Taxonomy" id="2100421"/>
    <lineage>
        <taxon>Viruses</taxon>
        <taxon>Duplodnaviria</taxon>
        <taxon>Heunggongvirae</taxon>
        <taxon>Uroviricota</taxon>
        <taxon>Caudoviricetes</taxon>
        <taxon>Peduoviridae</taxon>
        <taxon>Maltschvirus</taxon>
        <taxon>Maltschvirus maltsch</taxon>
    </lineage>
</organism>
<evidence type="ECO:0000313" key="2">
    <source>
        <dbReference type="EMBL" id="CAB4200361.1"/>
    </source>
</evidence>
<protein>
    <submittedName>
        <fullName evidence="1">Uncharacterized protein</fullName>
    </submittedName>
</protein>
<evidence type="ECO:0000313" key="1">
    <source>
        <dbReference type="EMBL" id="CAB4171909.1"/>
    </source>
</evidence>
<name>A0A6J5PJF1_9CAUD</name>